<evidence type="ECO:0000313" key="2">
    <source>
        <dbReference type="EMBL" id="TBU53705.1"/>
    </source>
</evidence>
<dbReference type="SUPFAM" id="SSF54695">
    <property type="entry name" value="POZ domain"/>
    <property type="match status" value="1"/>
</dbReference>
<proteinExistence type="predicted"/>
<dbReference type="Proteomes" id="UP000292082">
    <property type="component" value="Unassembled WGS sequence"/>
</dbReference>
<dbReference type="InterPro" id="IPR011333">
    <property type="entry name" value="SKP1/BTB/POZ_sf"/>
</dbReference>
<keyword evidence="3" id="KW-1185">Reference proteome</keyword>
<name>A0A4Q9NR72_9APHY</name>
<feature type="compositionally biased region" description="Low complexity" evidence="1">
    <location>
        <begin position="199"/>
        <end position="208"/>
    </location>
</feature>
<dbReference type="PROSITE" id="PS50097">
    <property type="entry name" value="BTB"/>
    <property type="match status" value="1"/>
</dbReference>
<evidence type="ECO:0000256" key="1">
    <source>
        <dbReference type="SAM" id="MobiDB-lite"/>
    </source>
</evidence>
<evidence type="ECO:0000313" key="3">
    <source>
        <dbReference type="Proteomes" id="UP000292082"/>
    </source>
</evidence>
<feature type="compositionally biased region" description="Pro residues" evidence="1">
    <location>
        <begin position="247"/>
        <end position="256"/>
    </location>
</feature>
<organism evidence="2 3">
    <name type="scientific">Dichomitus squalens</name>
    <dbReference type="NCBI Taxonomy" id="114155"/>
    <lineage>
        <taxon>Eukaryota</taxon>
        <taxon>Fungi</taxon>
        <taxon>Dikarya</taxon>
        <taxon>Basidiomycota</taxon>
        <taxon>Agaricomycotina</taxon>
        <taxon>Agaricomycetes</taxon>
        <taxon>Polyporales</taxon>
        <taxon>Polyporaceae</taxon>
        <taxon>Dichomitus</taxon>
    </lineage>
</organism>
<sequence>MSSPPAHPFIDPSADVVFISSDRVAFKLHRVILSLASDFFKDMFALPQPDHPPSGVQAQTDNTSTDAKLDGLSEISMTEPSQVLDTLFRLCYPLDDPPLETIDHVGAVLEAALKYELRKAIQMTSRRLRELIPSAPLRVYAIACKLSLEDEARAAAVVVREKNVQHEYVEELEDIPIGAYLRLLYFCETGRDPGGLFFSHRSSSPRSSTTKKKKSKSSKSAAGGADSLATSVSVPLPPSSLSEATTPSPPPTPPRGAYPFDRIDCEVEFETSDGVRFGVSKDMVSLSSPVLYALIRDLPVPARVTIPESSKVTDIILRICSPVESPSGVKTLDLDSALAAATKYKMPKAIQFLRRALLARADTDAATSLLLYAVACRHGMHDLALVAAKRTFRMELTSSLYPKVEAIDISAGYLYRLLEYRRRCRDAVRAILDVNKTDWIDRGWQPRLATCCLSTRSALPCWYGRYIEKMAGEDWPGPASVVKQEVLQAALVNLSWYNCSYCLRENGAILLYQFGQYVAETILKLEDQVALEWPPEVVVGKD</sequence>
<feature type="region of interest" description="Disordered" evidence="1">
    <location>
        <begin position="197"/>
        <end position="259"/>
    </location>
</feature>
<protein>
    <submittedName>
        <fullName evidence="2">Uncharacterized protein</fullName>
    </submittedName>
</protein>
<accession>A0A4Q9NR72</accession>
<dbReference type="Pfam" id="PF00651">
    <property type="entry name" value="BTB"/>
    <property type="match status" value="1"/>
</dbReference>
<feature type="compositionally biased region" description="Low complexity" evidence="1">
    <location>
        <begin position="231"/>
        <end position="246"/>
    </location>
</feature>
<dbReference type="AlphaFoldDB" id="A0A4Q9NR72"/>
<dbReference type="InterPro" id="IPR000210">
    <property type="entry name" value="BTB/POZ_dom"/>
</dbReference>
<dbReference type="STRING" id="114155.A0A4Q9NR72"/>
<dbReference type="EMBL" id="ML145207">
    <property type="protein sequence ID" value="TBU53705.1"/>
    <property type="molecule type" value="Genomic_DNA"/>
</dbReference>
<gene>
    <name evidence="2" type="ORF">BD310DRAFT_937533</name>
</gene>
<dbReference type="Gene3D" id="3.30.710.10">
    <property type="entry name" value="Potassium Channel Kv1.1, Chain A"/>
    <property type="match status" value="2"/>
</dbReference>
<dbReference type="CDD" id="cd18186">
    <property type="entry name" value="BTB_POZ_ZBTB_KLHL-like"/>
    <property type="match status" value="1"/>
</dbReference>
<dbReference type="SMART" id="SM00225">
    <property type="entry name" value="BTB"/>
    <property type="match status" value="2"/>
</dbReference>
<reference evidence="2 3" key="1">
    <citation type="submission" date="2019-01" db="EMBL/GenBank/DDBJ databases">
        <title>Draft genome sequences of three monokaryotic isolates of the white-rot basidiomycete fungus Dichomitus squalens.</title>
        <authorList>
            <consortium name="DOE Joint Genome Institute"/>
            <person name="Lopez S.C."/>
            <person name="Andreopoulos B."/>
            <person name="Pangilinan J."/>
            <person name="Lipzen A."/>
            <person name="Riley R."/>
            <person name="Ahrendt S."/>
            <person name="Ng V."/>
            <person name="Barry K."/>
            <person name="Daum C."/>
            <person name="Grigoriev I.V."/>
            <person name="Hilden K.S."/>
            <person name="Makela M.R."/>
            <person name="de Vries R.P."/>
        </authorList>
    </citation>
    <scope>NUCLEOTIDE SEQUENCE [LARGE SCALE GENOMIC DNA]</scope>
    <source>
        <strain evidence="2 3">CBS 464.89</strain>
    </source>
</reference>